<dbReference type="Proteomes" id="UP000250443">
    <property type="component" value="Unassembled WGS sequence"/>
</dbReference>
<name>A0A2X2EHE2_PSELU</name>
<evidence type="ECO:0000313" key="1">
    <source>
        <dbReference type="EMBL" id="SPZ07599.1"/>
    </source>
</evidence>
<dbReference type="AlphaFoldDB" id="A0A2X2EHE2"/>
<accession>A0A2X2EHE2</accession>
<sequence length="73" mass="8403">MDIKCRYEPENWIGVEVAEPWGPEVLIRCRNDALREEVVLLINDEDIETLIAQIRNAQARIRQGEPVDDEGEA</sequence>
<dbReference type="EMBL" id="UAUF01000012">
    <property type="protein sequence ID" value="SPZ07599.1"/>
    <property type="molecule type" value="Genomic_DNA"/>
</dbReference>
<gene>
    <name evidence="1" type="ORF">NCTC11842_02403</name>
</gene>
<reference evidence="1 2" key="1">
    <citation type="submission" date="2018-06" db="EMBL/GenBank/DDBJ databases">
        <authorList>
            <consortium name="Pathogen Informatics"/>
            <person name="Doyle S."/>
        </authorList>
    </citation>
    <scope>NUCLEOTIDE SEQUENCE [LARGE SCALE GENOMIC DNA]</scope>
    <source>
        <strain evidence="1 2">NCTC11842</strain>
    </source>
</reference>
<dbReference type="RefSeq" id="WP_112297823.1">
    <property type="nucleotide sequence ID" value="NZ_UAUF01000012.1"/>
</dbReference>
<protein>
    <submittedName>
        <fullName evidence="1">Uncharacterized protein</fullName>
    </submittedName>
</protein>
<evidence type="ECO:0000313" key="2">
    <source>
        <dbReference type="Proteomes" id="UP000250443"/>
    </source>
</evidence>
<proteinExistence type="predicted"/>
<organism evidence="1 2">
    <name type="scientific">Pseudomonas luteola</name>
    <dbReference type="NCBI Taxonomy" id="47886"/>
    <lineage>
        <taxon>Bacteria</taxon>
        <taxon>Pseudomonadati</taxon>
        <taxon>Pseudomonadota</taxon>
        <taxon>Gammaproteobacteria</taxon>
        <taxon>Pseudomonadales</taxon>
        <taxon>Pseudomonadaceae</taxon>
        <taxon>Pseudomonas</taxon>
    </lineage>
</organism>